<dbReference type="EMBL" id="JABSNO010000007">
    <property type="protein sequence ID" value="NRS92192.1"/>
    <property type="molecule type" value="Genomic_DNA"/>
</dbReference>
<name>A0A8J8K8Q8_9FLAO</name>
<proteinExistence type="predicted"/>
<dbReference type="AlphaFoldDB" id="A0A8J8K8Q8"/>
<keyword evidence="3" id="KW-1185">Reference proteome</keyword>
<keyword evidence="2" id="KW-0378">Hydrolase</keyword>
<dbReference type="GO" id="GO:0004177">
    <property type="term" value="F:aminopeptidase activity"/>
    <property type="evidence" value="ECO:0007669"/>
    <property type="project" value="UniProtKB-KW"/>
</dbReference>
<dbReference type="Proteomes" id="UP000610746">
    <property type="component" value="Unassembled WGS sequence"/>
</dbReference>
<comment type="caution">
    <text evidence="2">The sequence shown here is derived from an EMBL/GenBank/DDBJ whole genome shotgun (WGS) entry which is preliminary data.</text>
</comment>
<feature type="signal peptide" evidence="1">
    <location>
        <begin position="1"/>
        <end position="26"/>
    </location>
</feature>
<feature type="chain" id="PRO_5035314195" evidence="1">
    <location>
        <begin position="27"/>
        <end position="120"/>
    </location>
</feature>
<reference evidence="2" key="1">
    <citation type="submission" date="2020-05" db="EMBL/GenBank/DDBJ databases">
        <title>Genomic Encyclopedia of Type Strains, Phase IV (KMG-V): Genome sequencing to study the core and pangenomes of soil and plant-associated prokaryotes.</title>
        <authorList>
            <person name="Whitman W."/>
        </authorList>
    </citation>
    <scope>NUCLEOTIDE SEQUENCE</scope>
    <source>
        <strain evidence="2">16F</strain>
    </source>
</reference>
<sequence length="120" mass="12780">MKLPLSIKSSLLVLLFVLSSCSTVKYGEDASTNNYSNLQTGKNYQFTLRDGGEKQKMVFSRISDDQIMGFASKKDSTMVSIPKSSVSEVKDIKKASATIAGFAIGTAAAAALILSSSRAD</sequence>
<keyword evidence="1" id="KW-0732">Signal</keyword>
<dbReference type="RefSeq" id="WP_173778807.1">
    <property type="nucleotide sequence ID" value="NZ_JABSNO010000007.1"/>
</dbReference>
<evidence type="ECO:0000313" key="3">
    <source>
        <dbReference type="Proteomes" id="UP000610746"/>
    </source>
</evidence>
<accession>A0A8J8K8Q8</accession>
<evidence type="ECO:0000256" key="1">
    <source>
        <dbReference type="SAM" id="SignalP"/>
    </source>
</evidence>
<organism evidence="2 3">
    <name type="scientific">Frigoriflavimonas asaccharolytica</name>
    <dbReference type="NCBI Taxonomy" id="2735899"/>
    <lineage>
        <taxon>Bacteria</taxon>
        <taxon>Pseudomonadati</taxon>
        <taxon>Bacteroidota</taxon>
        <taxon>Flavobacteriia</taxon>
        <taxon>Flavobacteriales</taxon>
        <taxon>Weeksellaceae</taxon>
        <taxon>Frigoriflavimonas</taxon>
    </lineage>
</organism>
<gene>
    <name evidence="2" type="ORF">HNQ03_001260</name>
</gene>
<dbReference type="PROSITE" id="PS51257">
    <property type="entry name" value="PROKAR_LIPOPROTEIN"/>
    <property type="match status" value="1"/>
</dbReference>
<evidence type="ECO:0000313" key="2">
    <source>
        <dbReference type="EMBL" id="NRS92192.1"/>
    </source>
</evidence>
<keyword evidence="2" id="KW-0645">Protease</keyword>
<protein>
    <submittedName>
        <fullName evidence="2">Putative aminopeptidase</fullName>
    </submittedName>
</protein>
<keyword evidence="2" id="KW-0031">Aminopeptidase</keyword>